<evidence type="ECO:0000313" key="2">
    <source>
        <dbReference type="Proteomes" id="UP000821853"/>
    </source>
</evidence>
<dbReference type="AlphaFoldDB" id="A0A9J6H003"/>
<dbReference type="EMBL" id="JABSTR010000010">
    <property type="protein sequence ID" value="KAH9380304.1"/>
    <property type="molecule type" value="Genomic_DNA"/>
</dbReference>
<dbReference type="OMA" id="YESAVCA"/>
<name>A0A9J6H003_HAELO</name>
<protein>
    <submittedName>
        <fullName evidence="1">Uncharacterized protein</fullName>
    </submittedName>
</protein>
<dbReference type="VEuPathDB" id="VectorBase:HLOH_059843"/>
<keyword evidence="2" id="KW-1185">Reference proteome</keyword>
<proteinExistence type="predicted"/>
<dbReference type="Proteomes" id="UP000821853">
    <property type="component" value="Chromosome 8"/>
</dbReference>
<organism evidence="1 2">
    <name type="scientific">Haemaphysalis longicornis</name>
    <name type="common">Bush tick</name>
    <dbReference type="NCBI Taxonomy" id="44386"/>
    <lineage>
        <taxon>Eukaryota</taxon>
        <taxon>Metazoa</taxon>
        <taxon>Ecdysozoa</taxon>
        <taxon>Arthropoda</taxon>
        <taxon>Chelicerata</taxon>
        <taxon>Arachnida</taxon>
        <taxon>Acari</taxon>
        <taxon>Parasitiformes</taxon>
        <taxon>Ixodida</taxon>
        <taxon>Ixodoidea</taxon>
        <taxon>Ixodidae</taxon>
        <taxon>Haemaphysalinae</taxon>
        <taxon>Haemaphysalis</taxon>
    </lineage>
</organism>
<evidence type="ECO:0000313" key="1">
    <source>
        <dbReference type="EMBL" id="KAH9380304.1"/>
    </source>
</evidence>
<accession>A0A9J6H003</accession>
<reference evidence="1 2" key="1">
    <citation type="journal article" date="2020" name="Cell">
        <title>Large-Scale Comparative Analyses of Tick Genomes Elucidate Their Genetic Diversity and Vector Capacities.</title>
        <authorList>
            <consortium name="Tick Genome and Microbiome Consortium (TIGMIC)"/>
            <person name="Jia N."/>
            <person name="Wang J."/>
            <person name="Shi W."/>
            <person name="Du L."/>
            <person name="Sun Y."/>
            <person name="Zhan W."/>
            <person name="Jiang J.F."/>
            <person name="Wang Q."/>
            <person name="Zhang B."/>
            <person name="Ji P."/>
            <person name="Bell-Sakyi L."/>
            <person name="Cui X.M."/>
            <person name="Yuan T.T."/>
            <person name="Jiang B.G."/>
            <person name="Yang W.F."/>
            <person name="Lam T.T."/>
            <person name="Chang Q.C."/>
            <person name="Ding S.J."/>
            <person name="Wang X.J."/>
            <person name="Zhu J.G."/>
            <person name="Ruan X.D."/>
            <person name="Zhao L."/>
            <person name="Wei J.T."/>
            <person name="Ye R.Z."/>
            <person name="Que T.C."/>
            <person name="Du C.H."/>
            <person name="Zhou Y.H."/>
            <person name="Cheng J.X."/>
            <person name="Dai P.F."/>
            <person name="Guo W.B."/>
            <person name="Han X.H."/>
            <person name="Huang E.J."/>
            <person name="Li L.F."/>
            <person name="Wei W."/>
            <person name="Gao Y.C."/>
            <person name="Liu J.Z."/>
            <person name="Shao H.Z."/>
            <person name="Wang X."/>
            <person name="Wang C.C."/>
            <person name="Yang T.C."/>
            <person name="Huo Q.B."/>
            <person name="Li W."/>
            <person name="Chen H.Y."/>
            <person name="Chen S.E."/>
            <person name="Zhou L.G."/>
            <person name="Ni X.B."/>
            <person name="Tian J.H."/>
            <person name="Sheng Y."/>
            <person name="Liu T."/>
            <person name="Pan Y.S."/>
            <person name="Xia L.Y."/>
            <person name="Li J."/>
            <person name="Zhao F."/>
            <person name="Cao W.C."/>
        </authorList>
    </citation>
    <scope>NUCLEOTIDE SEQUENCE [LARGE SCALE GENOMIC DNA]</scope>
    <source>
        <strain evidence="1">HaeL-2018</strain>
    </source>
</reference>
<comment type="caution">
    <text evidence="1">The sequence shown here is derived from an EMBL/GenBank/DDBJ whole genome shotgun (WGS) entry which is preliminary data.</text>
</comment>
<sequence length="160" mass="17520">MNWDFTVLSDSRTAVASYARNSVCGTAASLLPERKETTTHIRWFPAHVGGIAGFTVNRNEEADAIARELAHHAVPPCPSSAAEIMEPLTNYGDILHWHRAGRRALPPPHPRLKRGKAILLRQLQTGSVLTPALARHVCPGTYESAVCARYWAGEAITSME</sequence>
<gene>
    <name evidence="1" type="ORF">HPB48_017707</name>
</gene>
<dbReference type="OrthoDB" id="6519316at2759"/>